<dbReference type="Pfam" id="PF00994">
    <property type="entry name" value="MoCF_biosynth"/>
    <property type="match status" value="1"/>
</dbReference>
<dbReference type="InterPro" id="IPR036425">
    <property type="entry name" value="MoaB/Mog-like_dom_sf"/>
</dbReference>
<dbReference type="InterPro" id="IPR001453">
    <property type="entry name" value="MoaB/Mog_dom"/>
</dbReference>
<dbReference type="RefSeq" id="WP_347937153.1">
    <property type="nucleotide sequence ID" value="NZ_CP158160.1"/>
</dbReference>
<dbReference type="Proteomes" id="UP001462502">
    <property type="component" value="Unassembled WGS sequence"/>
</dbReference>
<accession>A0ABV0IQA1</accession>
<dbReference type="InterPro" id="IPR050101">
    <property type="entry name" value="CinA"/>
</dbReference>
<gene>
    <name evidence="2" type="ORF">ABI908_04875</name>
</gene>
<dbReference type="CDD" id="cd00885">
    <property type="entry name" value="cinA"/>
    <property type="match status" value="1"/>
</dbReference>
<evidence type="ECO:0000259" key="1">
    <source>
        <dbReference type="SMART" id="SM00852"/>
    </source>
</evidence>
<organism evidence="2 3">
    <name type="scientific">Chromobacterium phragmitis</name>
    <dbReference type="NCBI Taxonomy" id="2202141"/>
    <lineage>
        <taxon>Bacteria</taxon>
        <taxon>Pseudomonadati</taxon>
        <taxon>Pseudomonadota</taxon>
        <taxon>Betaproteobacteria</taxon>
        <taxon>Neisseriales</taxon>
        <taxon>Chromobacteriaceae</taxon>
        <taxon>Chromobacterium</taxon>
    </lineage>
</organism>
<feature type="domain" description="MoaB/Mog" evidence="1">
    <location>
        <begin position="6"/>
        <end position="166"/>
    </location>
</feature>
<dbReference type="SMART" id="SM00852">
    <property type="entry name" value="MoCF_biosynth"/>
    <property type="match status" value="1"/>
</dbReference>
<protein>
    <submittedName>
        <fullName evidence="2">Molybdopterin-binding protein</fullName>
    </submittedName>
</protein>
<comment type="caution">
    <text evidence="2">The sequence shown here is derived from an EMBL/GenBank/DDBJ whole genome shotgun (WGS) entry which is preliminary data.</text>
</comment>
<keyword evidence="3" id="KW-1185">Reference proteome</keyword>
<dbReference type="SUPFAM" id="SSF53218">
    <property type="entry name" value="Molybdenum cofactor biosynthesis proteins"/>
    <property type="match status" value="1"/>
</dbReference>
<dbReference type="PANTHER" id="PTHR13939">
    <property type="entry name" value="NICOTINAMIDE-NUCLEOTIDE AMIDOHYDROLASE PNCC"/>
    <property type="match status" value="1"/>
</dbReference>
<proteinExistence type="predicted"/>
<dbReference type="Gene3D" id="3.40.980.10">
    <property type="entry name" value="MoaB/Mog-like domain"/>
    <property type="match status" value="1"/>
</dbReference>
<sequence length="256" mass="27752">MSMSVGALIIGDELLSGKRQDKHMQALIRILATRGMKLAWAEYLGDDPVRIEAALRRAFAGGDLVFSFGGIGATPDDHTRACAARALGVPLALHPEAKALLEARFGPDAYPHRIQMGQFPQGAAIIPNPVNQIAGFSCGSVHFLPGFPSMAWPMAEWALDTHCRHLFSDEPDIEESCIAVNAREGDLIGLMQDFTCRYPALKLSSLPNFGNEAIPQMHIEFGFSGLPALVEIAIAEWVKALQGLGYEVRVKASVMK</sequence>
<dbReference type="EMBL" id="JBDXMI010000001">
    <property type="protein sequence ID" value="MEO9383452.1"/>
    <property type="molecule type" value="Genomic_DNA"/>
</dbReference>
<evidence type="ECO:0000313" key="2">
    <source>
        <dbReference type="EMBL" id="MEO9383452.1"/>
    </source>
</evidence>
<reference evidence="2 3" key="1">
    <citation type="submission" date="2024-05" db="EMBL/GenBank/DDBJ databases">
        <authorList>
            <person name="De Oliveira J.P."/>
            <person name="Noriler S.A."/>
            <person name="De Oliveira A.G."/>
            <person name="Sipoli D.S."/>
        </authorList>
    </citation>
    <scope>NUCLEOTIDE SEQUENCE [LARGE SCALE GENOMIC DNA]</scope>
    <source>
        <strain evidence="2 3">LABIM192</strain>
    </source>
</reference>
<name>A0ABV0IQA1_9NEIS</name>
<dbReference type="PANTHER" id="PTHR13939:SF0">
    <property type="entry name" value="NMN AMIDOHYDROLASE-LIKE PROTEIN YFAY"/>
    <property type="match status" value="1"/>
</dbReference>
<evidence type="ECO:0000313" key="3">
    <source>
        <dbReference type="Proteomes" id="UP001462502"/>
    </source>
</evidence>